<reference evidence="2" key="1">
    <citation type="submission" date="2022-10" db="EMBL/GenBank/DDBJ databases">
        <title>Novel sulphate-reducing endosymbionts in the free-living metamonad Anaeramoeba.</title>
        <authorList>
            <person name="Jerlstrom-Hultqvist J."/>
            <person name="Cepicka I."/>
            <person name="Gallot-Lavallee L."/>
            <person name="Salas-Leiva D."/>
            <person name="Curtis B.A."/>
            <person name="Zahonova K."/>
            <person name="Pipaliya S."/>
            <person name="Dacks J."/>
            <person name="Roger A.J."/>
        </authorList>
    </citation>
    <scope>NUCLEOTIDE SEQUENCE</scope>
    <source>
        <strain evidence="2">BMAN</strain>
    </source>
</reference>
<gene>
    <name evidence="2" type="ORF">M0811_08120</name>
</gene>
<keyword evidence="1" id="KW-0732">Signal</keyword>
<proteinExistence type="predicted"/>
<dbReference type="Proteomes" id="UP001149090">
    <property type="component" value="Unassembled WGS sequence"/>
</dbReference>
<evidence type="ECO:0000313" key="2">
    <source>
        <dbReference type="EMBL" id="KAJ5074765.1"/>
    </source>
</evidence>
<feature type="signal peptide" evidence="1">
    <location>
        <begin position="1"/>
        <end position="20"/>
    </location>
</feature>
<sequence>MKVFQFLSLSLFFLFAICQSCDLSKYTPLECYVRTGVFISNYSYHLWDLSSTDKGDLQTLFDWGVCPSTQSMRGNRYDGIVNYVDFGTLGKDVFELLTGQTPDIFTDELFSQGLNFQKRFYPQNDAHNRSGTNYWPMKHSEDYPMKIYISPAVQNSSYYSLKIDYDVYGNNAIEVAPLLDEIRQIPNTNLFVGKMYFRVLDEPIFILWFSLEKRN</sequence>
<organism evidence="2 3">
    <name type="scientific">Anaeramoeba ignava</name>
    <name type="common">Anaerobic marine amoeba</name>
    <dbReference type="NCBI Taxonomy" id="1746090"/>
    <lineage>
        <taxon>Eukaryota</taxon>
        <taxon>Metamonada</taxon>
        <taxon>Anaeramoebidae</taxon>
        <taxon>Anaeramoeba</taxon>
    </lineage>
</organism>
<protein>
    <submittedName>
        <fullName evidence="2">Uncharacterized protein</fullName>
    </submittedName>
</protein>
<keyword evidence="3" id="KW-1185">Reference proteome</keyword>
<dbReference type="AlphaFoldDB" id="A0A9Q0LP94"/>
<name>A0A9Q0LP94_ANAIG</name>
<evidence type="ECO:0000256" key="1">
    <source>
        <dbReference type="SAM" id="SignalP"/>
    </source>
</evidence>
<accession>A0A9Q0LP94</accession>
<dbReference type="EMBL" id="JAPDFW010000069">
    <property type="protein sequence ID" value="KAJ5074765.1"/>
    <property type="molecule type" value="Genomic_DNA"/>
</dbReference>
<evidence type="ECO:0000313" key="3">
    <source>
        <dbReference type="Proteomes" id="UP001149090"/>
    </source>
</evidence>
<feature type="chain" id="PRO_5040285012" evidence="1">
    <location>
        <begin position="21"/>
        <end position="215"/>
    </location>
</feature>
<dbReference type="OrthoDB" id="10395205at2759"/>
<comment type="caution">
    <text evidence="2">The sequence shown here is derived from an EMBL/GenBank/DDBJ whole genome shotgun (WGS) entry which is preliminary data.</text>
</comment>